<evidence type="ECO:0000256" key="1">
    <source>
        <dbReference type="SAM" id="MobiDB-lite"/>
    </source>
</evidence>
<gene>
    <name evidence="2" type="ORF">HFQ381_LOCUS5656</name>
</gene>
<dbReference type="AlphaFoldDB" id="A0A820A5Y7"/>
<organism evidence="2 3">
    <name type="scientific">Rotaria socialis</name>
    <dbReference type="NCBI Taxonomy" id="392032"/>
    <lineage>
        <taxon>Eukaryota</taxon>
        <taxon>Metazoa</taxon>
        <taxon>Spiralia</taxon>
        <taxon>Gnathifera</taxon>
        <taxon>Rotifera</taxon>
        <taxon>Eurotatoria</taxon>
        <taxon>Bdelloidea</taxon>
        <taxon>Philodinida</taxon>
        <taxon>Philodinidae</taxon>
        <taxon>Rotaria</taxon>
    </lineage>
</organism>
<evidence type="ECO:0000313" key="3">
    <source>
        <dbReference type="Proteomes" id="UP000663851"/>
    </source>
</evidence>
<accession>A0A820A5Y7</accession>
<name>A0A820A5Y7_9BILA</name>
<sequence length="100" mass="11708">MNFNNLEDDLNKDQLYSEFCDIKCLYDNLNRKNIKLRDQVKSFISSKRINFSASKSSHHSVVCDDDDSDKEEVISSSKNQDEDLIRSDKLWAYQLNINPN</sequence>
<protein>
    <submittedName>
        <fullName evidence="2">Uncharacterized protein</fullName>
    </submittedName>
</protein>
<dbReference type="EMBL" id="CAJOBO010000240">
    <property type="protein sequence ID" value="CAF4171862.1"/>
    <property type="molecule type" value="Genomic_DNA"/>
</dbReference>
<evidence type="ECO:0000313" key="2">
    <source>
        <dbReference type="EMBL" id="CAF4171862.1"/>
    </source>
</evidence>
<dbReference type="Proteomes" id="UP000663851">
    <property type="component" value="Unassembled WGS sequence"/>
</dbReference>
<comment type="caution">
    <text evidence="2">The sequence shown here is derived from an EMBL/GenBank/DDBJ whole genome shotgun (WGS) entry which is preliminary data.</text>
</comment>
<proteinExistence type="predicted"/>
<reference evidence="2" key="1">
    <citation type="submission" date="2021-02" db="EMBL/GenBank/DDBJ databases">
        <authorList>
            <person name="Nowell W R."/>
        </authorList>
    </citation>
    <scope>NUCLEOTIDE SEQUENCE</scope>
</reference>
<feature type="region of interest" description="Disordered" evidence="1">
    <location>
        <begin position="54"/>
        <end position="81"/>
    </location>
</feature>